<evidence type="ECO:0000256" key="1">
    <source>
        <dbReference type="SAM" id="MobiDB-lite"/>
    </source>
</evidence>
<sequence length="232" mass="26363">MESLRLGRRSSVTSPFIHDSRCSDMHEEDLLTSLTMSSLTLHTQQQQQLAEAQKPPRPRVRFSFVTIRNYDITMGDNPSVTAGPPITLGWSYEQLPSLPLREFETFREANPRAVDSHCLMISAEDRRNMLKRAGFTDNQIQQNEKRVMKIQKQRARTRMSFPFHCVEHAMRSAGRKLQRSTGRQSSPSSGYHNAKFTGKYAPEEAALSRDNATISTGSMTEHDYAVLGMGPW</sequence>
<protein>
    <submittedName>
        <fullName evidence="2">Uncharacterized protein</fullName>
    </submittedName>
</protein>
<reference evidence="2" key="1">
    <citation type="journal article" date="2021" name="Sci. Rep.">
        <title>Diploid genomic architecture of Nitzschia inconspicua, an elite biomass production diatom.</title>
        <authorList>
            <person name="Oliver A."/>
            <person name="Podell S."/>
            <person name="Pinowska A."/>
            <person name="Traller J.C."/>
            <person name="Smith S.R."/>
            <person name="McClure R."/>
            <person name="Beliaev A."/>
            <person name="Bohutskyi P."/>
            <person name="Hill E.A."/>
            <person name="Rabines A."/>
            <person name="Zheng H."/>
            <person name="Allen L.Z."/>
            <person name="Kuo A."/>
            <person name="Grigoriev I.V."/>
            <person name="Allen A.E."/>
            <person name="Hazlebeck D."/>
            <person name="Allen E.E."/>
        </authorList>
    </citation>
    <scope>NUCLEOTIDE SEQUENCE</scope>
    <source>
        <strain evidence="2">Hildebrandi</strain>
    </source>
</reference>
<dbReference type="Proteomes" id="UP000693970">
    <property type="component" value="Unassembled WGS sequence"/>
</dbReference>
<reference evidence="2" key="2">
    <citation type="submission" date="2021-04" db="EMBL/GenBank/DDBJ databases">
        <authorList>
            <person name="Podell S."/>
        </authorList>
    </citation>
    <scope>NUCLEOTIDE SEQUENCE</scope>
    <source>
        <strain evidence="2">Hildebrandi</strain>
    </source>
</reference>
<evidence type="ECO:0000313" key="2">
    <source>
        <dbReference type="EMBL" id="KAG7348030.1"/>
    </source>
</evidence>
<name>A0A9K3KRQ3_9STRA</name>
<proteinExistence type="predicted"/>
<dbReference type="EMBL" id="JAGRRH010000020">
    <property type="protein sequence ID" value="KAG7348030.1"/>
    <property type="molecule type" value="Genomic_DNA"/>
</dbReference>
<feature type="compositionally biased region" description="Polar residues" evidence="1">
    <location>
        <begin position="179"/>
        <end position="191"/>
    </location>
</feature>
<dbReference type="OrthoDB" id="48866at2759"/>
<accession>A0A9K3KRQ3</accession>
<comment type="caution">
    <text evidence="2">The sequence shown here is derived from an EMBL/GenBank/DDBJ whole genome shotgun (WGS) entry which is preliminary data.</text>
</comment>
<gene>
    <name evidence="2" type="ORF">IV203_016735</name>
</gene>
<evidence type="ECO:0000313" key="3">
    <source>
        <dbReference type="Proteomes" id="UP000693970"/>
    </source>
</evidence>
<feature type="region of interest" description="Disordered" evidence="1">
    <location>
        <begin position="172"/>
        <end position="195"/>
    </location>
</feature>
<organism evidence="2 3">
    <name type="scientific">Nitzschia inconspicua</name>
    <dbReference type="NCBI Taxonomy" id="303405"/>
    <lineage>
        <taxon>Eukaryota</taxon>
        <taxon>Sar</taxon>
        <taxon>Stramenopiles</taxon>
        <taxon>Ochrophyta</taxon>
        <taxon>Bacillariophyta</taxon>
        <taxon>Bacillariophyceae</taxon>
        <taxon>Bacillariophycidae</taxon>
        <taxon>Bacillariales</taxon>
        <taxon>Bacillariaceae</taxon>
        <taxon>Nitzschia</taxon>
    </lineage>
</organism>
<dbReference type="AlphaFoldDB" id="A0A9K3KRQ3"/>
<keyword evidence="3" id="KW-1185">Reference proteome</keyword>